<evidence type="ECO:0000313" key="4">
    <source>
        <dbReference type="Proteomes" id="UP000436088"/>
    </source>
</evidence>
<protein>
    <recommendedName>
        <fullName evidence="2">VQ domain-containing protein</fullName>
    </recommendedName>
</protein>
<dbReference type="InterPro" id="IPR039609">
    <property type="entry name" value="VQ_15/22"/>
</dbReference>
<evidence type="ECO:0000256" key="1">
    <source>
        <dbReference type="SAM" id="MobiDB-lite"/>
    </source>
</evidence>
<feature type="region of interest" description="Disordered" evidence="1">
    <location>
        <begin position="69"/>
        <end position="91"/>
    </location>
</feature>
<dbReference type="AlphaFoldDB" id="A0A6A3BUW8"/>
<sequence>MTPKKRTRASRRAPTTVLTTDTTNFRAMVQDSLEYLHHHFWVHRRILEGSTFLALALVSVRSCGTSRFSLPSTSLSEKGQPTPFASSSSSPSLLNNPLVHAAYTVIDISIPSNYQPQNMLNLQNQSPILPLQSLLDPTANMPGFGDKTSHGSSGPSLDELGLSHGQVNANLGGLAPDAARHGNRRDGVGLNQGNRDHSRAVGIVESWIRPAE</sequence>
<gene>
    <name evidence="3" type="ORF">F3Y22_tig00110004pilonHSYRG00133</name>
</gene>
<dbReference type="Proteomes" id="UP000436088">
    <property type="component" value="Unassembled WGS sequence"/>
</dbReference>
<keyword evidence="4" id="KW-1185">Reference proteome</keyword>
<dbReference type="PANTHER" id="PTHR33179">
    <property type="entry name" value="VQ MOTIF-CONTAINING PROTEIN"/>
    <property type="match status" value="1"/>
</dbReference>
<dbReference type="Pfam" id="PF05678">
    <property type="entry name" value="VQ"/>
    <property type="match status" value="1"/>
</dbReference>
<evidence type="ECO:0000259" key="2">
    <source>
        <dbReference type="Pfam" id="PF05678"/>
    </source>
</evidence>
<feature type="region of interest" description="Disordered" evidence="1">
    <location>
        <begin position="144"/>
        <end position="196"/>
    </location>
</feature>
<proteinExistence type="predicted"/>
<feature type="domain" description="VQ" evidence="2">
    <location>
        <begin position="12"/>
        <end position="30"/>
    </location>
</feature>
<dbReference type="EMBL" id="VEPZ02000806">
    <property type="protein sequence ID" value="KAE8718669.1"/>
    <property type="molecule type" value="Genomic_DNA"/>
</dbReference>
<dbReference type="PANTHER" id="PTHR33179:SF58">
    <property type="entry name" value="OS08G0409500 PROTEIN"/>
    <property type="match status" value="1"/>
</dbReference>
<feature type="compositionally biased region" description="Polar residues" evidence="1">
    <location>
        <begin position="69"/>
        <end position="85"/>
    </location>
</feature>
<feature type="compositionally biased region" description="Basic and acidic residues" evidence="1">
    <location>
        <begin position="178"/>
        <end position="187"/>
    </location>
</feature>
<name>A0A6A3BUW8_HIBSY</name>
<dbReference type="InterPro" id="IPR008889">
    <property type="entry name" value="VQ"/>
</dbReference>
<accession>A0A6A3BUW8</accession>
<reference evidence="3" key="1">
    <citation type="submission" date="2019-09" db="EMBL/GenBank/DDBJ databases">
        <title>Draft genome information of white flower Hibiscus syriacus.</title>
        <authorList>
            <person name="Kim Y.-M."/>
        </authorList>
    </citation>
    <scope>NUCLEOTIDE SEQUENCE [LARGE SCALE GENOMIC DNA]</scope>
    <source>
        <strain evidence="3">YM2019G1</strain>
    </source>
</reference>
<organism evidence="3 4">
    <name type="scientific">Hibiscus syriacus</name>
    <name type="common">Rose of Sharon</name>
    <dbReference type="NCBI Taxonomy" id="106335"/>
    <lineage>
        <taxon>Eukaryota</taxon>
        <taxon>Viridiplantae</taxon>
        <taxon>Streptophyta</taxon>
        <taxon>Embryophyta</taxon>
        <taxon>Tracheophyta</taxon>
        <taxon>Spermatophyta</taxon>
        <taxon>Magnoliopsida</taxon>
        <taxon>eudicotyledons</taxon>
        <taxon>Gunneridae</taxon>
        <taxon>Pentapetalae</taxon>
        <taxon>rosids</taxon>
        <taxon>malvids</taxon>
        <taxon>Malvales</taxon>
        <taxon>Malvaceae</taxon>
        <taxon>Malvoideae</taxon>
        <taxon>Hibiscus</taxon>
    </lineage>
</organism>
<evidence type="ECO:0000313" key="3">
    <source>
        <dbReference type="EMBL" id="KAE8718669.1"/>
    </source>
</evidence>
<comment type="caution">
    <text evidence="3">The sequence shown here is derived from an EMBL/GenBank/DDBJ whole genome shotgun (WGS) entry which is preliminary data.</text>
</comment>